<sequence length="115" mass="12982">MTHLLTPKKSTLVGTWNVRTMFQTGYQWLLPLPKKWCATTSLSWAWEKEDGHSRGEVKLPSGQTVIFSGHEEDGANHTEGVAIMMTKETKKGPDRMGTHQLSPHHCILQNQQQGE</sequence>
<protein>
    <submittedName>
        <fullName evidence="2">Uncharacterized protein</fullName>
    </submittedName>
</protein>
<name>A0A9Q0I3E0_9TELE</name>
<comment type="caution">
    <text evidence="2">The sequence shown here is derived from an EMBL/GenBank/DDBJ whole genome shotgun (WGS) entry which is preliminary data.</text>
</comment>
<feature type="region of interest" description="Disordered" evidence="1">
    <location>
        <begin position="89"/>
        <end position="115"/>
    </location>
</feature>
<proteinExistence type="predicted"/>
<evidence type="ECO:0000256" key="1">
    <source>
        <dbReference type="SAM" id="MobiDB-lite"/>
    </source>
</evidence>
<evidence type="ECO:0000313" key="2">
    <source>
        <dbReference type="EMBL" id="KAJ3584409.1"/>
    </source>
</evidence>
<accession>A0A9Q0I3E0</accession>
<keyword evidence="3" id="KW-1185">Reference proteome</keyword>
<dbReference type="EMBL" id="JANIIK010000119">
    <property type="protein sequence ID" value="KAJ3584409.1"/>
    <property type="molecule type" value="Genomic_DNA"/>
</dbReference>
<dbReference type="OrthoDB" id="410381at2759"/>
<gene>
    <name evidence="2" type="ORF">NHX12_014904</name>
</gene>
<dbReference type="AlphaFoldDB" id="A0A9Q0I3E0"/>
<evidence type="ECO:0000313" key="3">
    <source>
        <dbReference type="Proteomes" id="UP001148018"/>
    </source>
</evidence>
<dbReference type="Proteomes" id="UP001148018">
    <property type="component" value="Unassembled WGS sequence"/>
</dbReference>
<reference evidence="2" key="1">
    <citation type="submission" date="2022-07" db="EMBL/GenBank/DDBJ databases">
        <title>Chromosome-level genome of Muraenolepis orangiensis.</title>
        <authorList>
            <person name="Kim J."/>
        </authorList>
    </citation>
    <scope>NUCLEOTIDE SEQUENCE</scope>
    <source>
        <strain evidence="2">KU_S4_2022</strain>
        <tissue evidence="2">Muscle</tissue>
    </source>
</reference>
<organism evidence="2 3">
    <name type="scientific">Muraenolepis orangiensis</name>
    <name type="common">Patagonian moray cod</name>
    <dbReference type="NCBI Taxonomy" id="630683"/>
    <lineage>
        <taxon>Eukaryota</taxon>
        <taxon>Metazoa</taxon>
        <taxon>Chordata</taxon>
        <taxon>Craniata</taxon>
        <taxon>Vertebrata</taxon>
        <taxon>Euteleostomi</taxon>
        <taxon>Actinopterygii</taxon>
        <taxon>Neopterygii</taxon>
        <taxon>Teleostei</taxon>
        <taxon>Neoteleostei</taxon>
        <taxon>Acanthomorphata</taxon>
        <taxon>Zeiogadaria</taxon>
        <taxon>Gadariae</taxon>
        <taxon>Gadiformes</taxon>
        <taxon>Muraenolepidoidei</taxon>
        <taxon>Muraenolepididae</taxon>
        <taxon>Muraenolepis</taxon>
    </lineage>
</organism>